<dbReference type="PANTHER" id="PTHR34308">
    <property type="entry name" value="COBALAMIN BIOSYNTHESIS PROTEIN CBIB"/>
    <property type="match status" value="1"/>
</dbReference>
<keyword evidence="7 9" id="KW-1133">Transmembrane helix</keyword>
<dbReference type="UniPathway" id="UPA00148"/>
<name>A0A831QYT7_9GAMM</name>
<protein>
    <recommendedName>
        <fullName evidence="9">Cobalamin biosynthesis protein CobD</fullName>
    </recommendedName>
</protein>
<comment type="function">
    <text evidence="9">Converts cobyric acid to cobinamide by the addition of aminopropanol on the F carboxylic group.</text>
</comment>
<evidence type="ECO:0000256" key="3">
    <source>
        <dbReference type="ARBA" id="ARBA00006263"/>
    </source>
</evidence>
<sequence>MRRDHTPTGRNEVGLPLNLQTVPETSVSLFAPFFVCVLALVLDHRLGEPGRLHPVVGFGRWVTMVEKRLNTAPDEARRSLLGGALAMLLLTLPFVCLAIWVSVALDGWLLILAQAIALWLALSLHGLAEHGRAVVEPLHTGDIERAREQVSRIVSRQASALDERGVAAAATESMLENGADAVFASLFWFLVAGIPGLVMHRMVNTLDAMWGYRTPRFLYFGRAAARLDDVMGWVPARLTALTYTLLGDRKLAWWCWRNQAPLWDSPNAGPVMAAGAGALDVRLGGPSPYPDGIKQRPVLGGARDASPASVESAIRLVQHGVGLWLGVWLAVTTLVFVGVCG</sequence>
<dbReference type="NCBIfam" id="TIGR00380">
    <property type="entry name" value="cobal_cbiB"/>
    <property type="match status" value="1"/>
</dbReference>
<evidence type="ECO:0000256" key="2">
    <source>
        <dbReference type="ARBA" id="ARBA00004953"/>
    </source>
</evidence>
<comment type="caution">
    <text evidence="10">The sequence shown here is derived from an EMBL/GenBank/DDBJ whole genome shotgun (WGS) entry which is preliminary data.</text>
</comment>
<feature type="transmembrane region" description="Helical" evidence="9">
    <location>
        <begin position="80"/>
        <end position="101"/>
    </location>
</feature>
<feature type="transmembrane region" description="Helical" evidence="9">
    <location>
        <begin position="181"/>
        <end position="203"/>
    </location>
</feature>
<evidence type="ECO:0000256" key="6">
    <source>
        <dbReference type="ARBA" id="ARBA00022692"/>
    </source>
</evidence>
<organism evidence="10">
    <name type="scientific">Marinobacter antarcticus</name>
    <dbReference type="NCBI Taxonomy" id="564117"/>
    <lineage>
        <taxon>Bacteria</taxon>
        <taxon>Pseudomonadati</taxon>
        <taxon>Pseudomonadota</taxon>
        <taxon>Gammaproteobacteria</taxon>
        <taxon>Pseudomonadales</taxon>
        <taxon>Marinobacteraceae</taxon>
        <taxon>Marinobacter</taxon>
    </lineage>
</organism>
<accession>A0A831QYT7</accession>
<keyword evidence="6 9" id="KW-0812">Transmembrane</keyword>
<evidence type="ECO:0000256" key="5">
    <source>
        <dbReference type="ARBA" id="ARBA00022573"/>
    </source>
</evidence>
<evidence type="ECO:0000313" key="10">
    <source>
        <dbReference type="EMBL" id="HEA51037.1"/>
    </source>
</evidence>
<dbReference type="InterPro" id="IPR004485">
    <property type="entry name" value="Cobalamin_biosynth_CobD/CbiB"/>
</dbReference>
<dbReference type="GO" id="GO:0005886">
    <property type="term" value="C:plasma membrane"/>
    <property type="evidence" value="ECO:0007669"/>
    <property type="project" value="UniProtKB-SubCell"/>
</dbReference>
<dbReference type="Pfam" id="PF03186">
    <property type="entry name" value="CobD_Cbib"/>
    <property type="match status" value="1"/>
</dbReference>
<dbReference type="HAMAP" id="MF_00024">
    <property type="entry name" value="CobD_CbiB"/>
    <property type="match status" value="1"/>
</dbReference>
<comment type="similarity">
    <text evidence="3 9">Belongs to the CobD/CbiB family.</text>
</comment>
<gene>
    <name evidence="9" type="primary">cobD</name>
    <name evidence="10" type="ORF">ENI00_01685</name>
</gene>
<dbReference type="PANTHER" id="PTHR34308:SF1">
    <property type="entry name" value="COBALAMIN BIOSYNTHESIS PROTEIN CBIB"/>
    <property type="match status" value="1"/>
</dbReference>
<evidence type="ECO:0000256" key="1">
    <source>
        <dbReference type="ARBA" id="ARBA00004651"/>
    </source>
</evidence>
<evidence type="ECO:0000256" key="9">
    <source>
        <dbReference type="HAMAP-Rule" id="MF_00024"/>
    </source>
</evidence>
<reference evidence="10" key="1">
    <citation type="journal article" date="2020" name="mSystems">
        <title>Genome- and Community-Level Interaction Insights into Carbon Utilization and Element Cycling Functions of Hydrothermarchaeota in Hydrothermal Sediment.</title>
        <authorList>
            <person name="Zhou Z."/>
            <person name="Liu Y."/>
            <person name="Xu W."/>
            <person name="Pan J."/>
            <person name="Luo Z.H."/>
            <person name="Li M."/>
        </authorList>
    </citation>
    <scope>NUCLEOTIDE SEQUENCE [LARGE SCALE GENOMIC DNA]</scope>
    <source>
        <strain evidence="10">HyVt-357</strain>
    </source>
</reference>
<keyword evidence="8 9" id="KW-0472">Membrane</keyword>
<dbReference type="AlphaFoldDB" id="A0A831QYT7"/>
<feature type="transmembrane region" description="Helical" evidence="9">
    <location>
        <begin position="321"/>
        <end position="340"/>
    </location>
</feature>
<dbReference type="GO" id="GO:0015420">
    <property type="term" value="F:ABC-type vitamin B12 transporter activity"/>
    <property type="evidence" value="ECO:0007669"/>
    <property type="project" value="UniProtKB-UniRule"/>
</dbReference>
<dbReference type="GO" id="GO:0048472">
    <property type="term" value="F:threonine-phosphate decarboxylase activity"/>
    <property type="evidence" value="ECO:0007669"/>
    <property type="project" value="InterPro"/>
</dbReference>
<dbReference type="GO" id="GO:0009236">
    <property type="term" value="P:cobalamin biosynthetic process"/>
    <property type="evidence" value="ECO:0007669"/>
    <property type="project" value="UniProtKB-UniRule"/>
</dbReference>
<comment type="caution">
    <text evidence="9">Lacks conserved residue(s) required for the propagation of feature annotation.</text>
</comment>
<comment type="pathway">
    <text evidence="2 9">Cofactor biosynthesis; adenosylcobalamin biosynthesis.</text>
</comment>
<evidence type="ECO:0000256" key="7">
    <source>
        <dbReference type="ARBA" id="ARBA00022989"/>
    </source>
</evidence>
<keyword evidence="4 9" id="KW-1003">Cell membrane</keyword>
<dbReference type="EMBL" id="DRGY01000014">
    <property type="protein sequence ID" value="HEA51037.1"/>
    <property type="molecule type" value="Genomic_DNA"/>
</dbReference>
<proteinExistence type="inferred from homology"/>
<keyword evidence="5 9" id="KW-0169">Cobalamin biosynthesis</keyword>
<evidence type="ECO:0000256" key="8">
    <source>
        <dbReference type="ARBA" id="ARBA00023136"/>
    </source>
</evidence>
<comment type="subcellular location">
    <subcellularLocation>
        <location evidence="1 9">Cell membrane</location>
        <topology evidence="1 9">Multi-pass membrane protein</topology>
    </subcellularLocation>
</comment>
<evidence type="ECO:0000256" key="4">
    <source>
        <dbReference type="ARBA" id="ARBA00022475"/>
    </source>
</evidence>
<dbReference type="Proteomes" id="UP000885748">
    <property type="component" value="Unassembled WGS sequence"/>
</dbReference>